<evidence type="ECO:0000256" key="3">
    <source>
        <dbReference type="ARBA" id="ARBA00022723"/>
    </source>
</evidence>
<dbReference type="Pfam" id="PF00067">
    <property type="entry name" value="p450"/>
    <property type="match status" value="1"/>
</dbReference>
<keyword evidence="9" id="KW-1185">Reference proteome</keyword>
<evidence type="ECO:0000313" key="8">
    <source>
        <dbReference type="EMBL" id="QJY48122.1"/>
    </source>
</evidence>
<dbReference type="Proteomes" id="UP000505377">
    <property type="component" value="Chromosome"/>
</dbReference>
<keyword evidence="6 7" id="KW-0503">Monooxygenase</keyword>
<dbReference type="GO" id="GO:0005506">
    <property type="term" value="F:iron ion binding"/>
    <property type="evidence" value="ECO:0007669"/>
    <property type="project" value="InterPro"/>
</dbReference>
<dbReference type="PANTHER" id="PTHR46696:SF1">
    <property type="entry name" value="CYTOCHROME P450 YJIB-RELATED"/>
    <property type="match status" value="1"/>
</dbReference>
<evidence type="ECO:0000256" key="7">
    <source>
        <dbReference type="RuleBase" id="RU000461"/>
    </source>
</evidence>
<dbReference type="EMBL" id="CP053564">
    <property type="protein sequence ID" value="QJY48122.1"/>
    <property type="molecule type" value="Genomic_DNA"/>
</dbReference>
<dbReference type="GO" id="GO:0020037">
    <property type="term" value="F:heme binding"/>
    <property type="evidence" value="ECO:0007669"/>
    <property type="project" value="InterPro"/>
</dbReference>
<protein>
    <submittedName>
        <fullName evidence="8">Cytochrome P450</fullName>
    </submittedName>
</protein>
<dbReference type="PRINTS" id="PR00359">
    <property type="entry name" value="BP450"/>
</dbReference>
<sequence length="405" mass="44911">MTEVAEVAESPIYPFSRDMRCPFAPPSAMSGLRRDDPISRVRLWDGTPAWLVTRYDDVRTLLADPRLSSDVSKPGYPHLGAGVGAAQKTFRTFLNMDDPEHARHRRMLTRAFMVKRIEALRPRIQEHADAAVEELASRPQPADLVAAVALPVTSNMIAELLGVPYEDHEFFQERTVVLGSGSADVEESLRASEEVQDFFRTLVEHKRTHPGPDVISHLNSLQDDGEITLTETLNTLRLLLAAGHDTTASMIALGTLALLQHPDQLAWLMADPGARAAGAVEELLRYLTISHFGRRRIATADIEIAGRVIRAGEGVIAANDSANRDADAFPDPDVLDLGRDARHHLTFGFGTHQCLGQPLARVELQVVYPTLFRRFPDLRAAEPLDALRFKQTSVFYGLHDLPVTW</sequence>
<name>A0A6M6JND9_9PSEU</name>
<keyword evidence="3 7" id="KW-0479">Metal-binding</keyword>
<reference evidence="8 9" key="1">
    <citation type="submission" date="2020-05" db="EMBL/GenBank/DDBJ databases">
        <authorList>
            <person name="Mo P."/>
        </authorList>
    </citation>
    <scope>NUCLEOTIDE SEQUENCE [LARGE SCALE GENOMIC DNA]</scope>
    <source>
        <strain evidence="8 9">Gen01</strain>
    </source>
</reference>
<evidence type="ECO:0000256" key="6">
    <source>
        <dbReference type="ARBA" id="ARBA00023033"/>
    </source>
</evidence>
<keyword evidence="4 7" id="KW-0560">Oxidoreductase</keyword>
<dbReference type="FunFam" id="1.10.630.10:FF:000018">
    <property type="entry name" value="Cytochrome P450 monooxygenase"/>
    <property type="match status" value="1"/>
</dbReference>
<dbReference type="GO" id="GO:0004497">
    <property type="term" value="F:monooxygenase activity"/>
    <property type="evidence" value="ECO:0007669"/>
    <property type="project" value="UniProtKB-KW"/>
</dbReference>
<dbReference type="CDD" id="cd11030">
    <property type="entry name" value="CYP105-like"/>
    <property type="match status" value="1"/>
</dbReference>
<dbReference type="Gene3D" id="1.10.630.10">
    <property type="entry name" value="Cytochrome P450"/>
    <property type="match status" value="1"/>
</dbReference>
<evidence type="ECO:0000256" key="4">
    <source>
        <dbReference type="ARBA" id="ARBA00023002"/>
    </source>
</evidence>
<gene>
    <name evidence="8" type="ORF">HOP40_21890</name>
</gene>
<dbReference type="GO" id="GO:0016705">
    <property type="term" value="F:oxidoreductase activity, acting on paired donors, with incorporation or reduction of molecular oxygen"/>
    <property type="evidence" value="ECO:0007669"/>
    <property type="project" value="InterPro"/>
</dbReference>
<organism evidence="8 9">
    <name type="scientific">Pseudonocardia broussonetiae</name>
    <dbReference type="NCBI Taxonomy" id="2736640"/>
    <lineage>
        <taxon>Bacteria</taxon>
        <taxon>Bacillati</taxon>
        <taxon>Actinomycetota</taxon>
        <taxon>Actinomycetes</taxon>
        <taxon>Pseudonocardiales</taxon>
        <taxon>Pseudonocardiaceae</taxon>
        <taxon>Pseudonocardia</taxon>
    </lineage>
</organism>
<dbReference type="PANTHER" id="PTHR46696">
    <property type="entry name" value="P450, PUTATIVE (EUROFUNG)-RELATED"/>
    <property type="match status" value="1"/>
</dbReference>
<accession>A0A6M6JND9</accession>
<evidence type="ECO:0000313" key="9">
    <source>
        <dbReference type="Proteomes" id="UP000505377"/>
    </source>
</evidence>
<dbReference type="KEGG" id="pbro:HOP40_21890"/>
<dbReference type="InterPro" id="IPR002397">
    <property type="entry name" value="Cyt_P450_B"/>
</dbReference>
<dbReference type="PRINTS" id="PR00385">
    <property type="entry name" value="P450"/>
</dbReference>
<keyword evidence="2 7" id="KW-0349">Heme</keyword>
<dbReference type="InterPro" id="IPR036396">
    <property type="entry name" value="Cyt_P450_sf"/>
</dbReference>
<dbReference type="InterPro" id="IPR017972">
    <property type="entry name" value="Cyt_P450_CS"/>
</dbReference>
<dbReference type="PROSITE" id="PS00086">
    <property type="entry name" value="CYTOCHROME_P450"/>
    <property type="match status" value="1"/>
</dbReference>
<comment type="similarity">
    <text evidence="1 7">Belongs to the cytochrome P450 family.</text>
</comment>
<evidence type="ECO:0000256" key="5">
    <source>
        <dbReference type="ARBA" id="ARBA00023004"/>
    </source>
</evidence>
<evidence type="ECO:0000256" key="2">
    <source>
        <dbReference type="ARBA" id="ARBA00022617"/>
    </source>
</evidence>
<proteinExistence type="inferred from homology"/>
<keyword evidence="5 7" id="KW-0408">Iron</keyword>
<dbReference type="RefSeq" id="WP_172161499.1">
    <property type="nucleotide sequence ID" value="NZ_CP053564.1"/>
</dbReference>
<evidence type="ECO:0000256" key="1">
    <source>
        <dbReference type="ARBA" id="ARBA00010617"/>
    </source>
</evidence>
<dbReference type="AlphaFoldDB" id="A0A6M6JND9"/>
<dbReference type="SUPFAM" id="SSF48264">
    <property type="entry name" value="Cytochrome P450"/>
    <property type="match status" value="1"/>
</dbReference>
<dbReference type="InterPro" id="IPR001128">
    <property type="entry name" value="Cyt_P450"/>
</dbReference>